<dbReference type="STRING" id="61595.SAMN05421644_10317"/>
<dbReference type="SUPFAM" id="SSF103088">
    <property type="entry name" value="OmpA-like"/>
    <property type="match status" value="1"/>
</dbReference>
<dbReference type="PRINTS" id="PR01021">
    <property type="entry name" value="OMPADOMAIN"/>
</dbReference>
<reference evidence="8" key="1">
    <citation type="submission" date="2016-10" db="EMBL/GenBank/DDBJ databases">
        <authorList>
            <person name="Varghese N."/>
            <person name="Submissions S."/>
        </authorList>
    </citation>
    <scope>NUCLEOTIDE SEQUENCE [LARGE SCALE GENOMIC DNA]</scope>
    <source>
        <strain evidence="8">DSM 173</strain>
    </source>
</reference>
<evidence type="ECO:0000313" key="8">
    <source>
        <dbReference type="Proteomes" id="UP000198672"/>
    </source>
</evidence>
<dbReference type="PANTHER" id="PTHR30329">
    <property type="entry name" value="STATOR ELEMENT OF FLAGELLAR MOTOR COMPLEX"/>
    <property type="match status" value="1"/>
</dbReference>
<keyword evidence="5" id="KW-0732">Signal</keyword>
<gene>
    <name evidence="7" type="ORF">SAMN05421644_10317</name>
</gene>
<dbReference type="InterPro" id="IPR006664">
    <property type="entry name" value="OMP_bac"/>
</dbReference>
<evidence type="ECO:0000256" key="5">
    <source>
        <dbReference type="SAM" id="SignalP"/>
    </source>
</evidence>
<keyword evidence="2 4" id="KW-0472">Membrane</keyword>
<dbReference type="GO" id="GO:0009279">
    <property type="term" value="C:cell outer membrane"/>
    <property type="evidence" value="ECO:0007669"/>
    <property type="project" value="UniProtKB-SubCell"/>
</dbReference>
<sequence>MRQHSVVKRLSALAIPVVAAMLSTSAVLAGGYDDEHFWSAKPERQAWVTNYDKCWQSIHGSDELEPCYGGVSDEAAPKDFTVRLNFEFDKYRIENVVSDNELRRLDDYIEKVKNSSVRERISMTGHTDAKGSDAYNYQLGLRRAQAVQDYMISRGIPAEDIISVDSRGKSEMLSGVDIFSVEQRRVRIKAEY</sequence>
<evidence type="ECO:0000313" key="7">
    <source>
        <dbReference type="EMBL" id="SDX40880.1"/>
    </source>
</evidence>
<dbReference type="InterPro" id="IPR036737">
    <property type="entry name" value="OmpA-like_sf"/>
</dbReference>
<dbReference type="InterPro" id="IPR006665">
    <property type="entry name" value="OmpA-like"/>
</dbReference>
<evidence type="ECO:0000259" key="6">
    <source>
        <dbReference type="PROSITE" id="PS51123"/>
    </source>
</evidence>
<evidence type="ECO:0000256" key="1">
    <source>
        <dbReference type="ARBA" id="ARBA00004442"/>
    </source>
</evidence>
<dbReference type="Gene3D" id="3.30.1330.60">
    <property type="entry name" value="OmpA-like domain"/>
    <property type="match status" value="1"/>
</dbReference>
<feature type="signal peptide" evidence="5">
    <location>
        <begin position="1"/>
        <end position="29"/>
    </location>
</feature>
<dbReference type="PROSITE" id="PS51123">
    <property type="entry name" value="OMPA_2"/>
    <property type="match status" value="1"/>
</dbReference>
<evidence type="ECO:0000256" key="3">
    <source>
        <dbReference type="ARBA" id="ARBA00023237"/>
    </source>
</evidence>
<dbReference type="Proteomes" id="UP000198672">
    <property type="component" value="Unassembled WGS sequence"/>
</dbReference>
<dbReference type="OrthoDB" id="9805832at2"/>
<dbReference type="Pfam" id="PF00691">
    <property type="entry name" value="OmpA"/>
    <property type="match status" value="1"/>
</dbReference>
<dbReference type="AlphaFoldDB" id="A0A1H3BFW1"/>
<dbReference type="CDD" id="cd07185">
    <property type="entry name" value="OmpA_C-like"/>
    <property type="match status" value="1"/>
</dbReference>
<dbReference type="PANTHER" id="PTHR30329:SF21">
    <property type="entry name" value="LIPOPROTEIN YIAD-RELATED"/>
    <property type="match status" value="1"/>
</dbReference>
<accession>A0A1H3BFW1</accession>
<keyword evidence="8" id="KW-1185">Reference proteome</keyword>
<evidence type="ECO:0000256" key="2">
    <source>
        <dbReference type="ARBA" id="ARBA00023136"/>
    </source>
</evidence>
<feature type="chain" id="PRO_5011507499" evidence="5">
    <location>
        <begin position="30"/>
        <end position="192"/>
    </location>
</feature>
<dbReference type="InterPro" id="IPR050330">
    <property type="entry name" value="Bact_OuterMem_StrucFunc"/>
</dbReference>
<comment type="subcellular location">
    <subcellularLocation>
        <location evidence="1">Cell outer membrane</location>
    </subcellularLocation>
</comment>
<name>A0A1H3BFW1_ALLWA</name>
<evidence type="ECO:0000256" key="4">
    <source>
        <dbReference type="PROSITE-ProRule" id="PRU00473"/>
    </source>
</evidence>
<keyword evidence="3" id="KW-0998">Cell outer membrane</keyword>
<dbReference type="RefSeq" id="WP_091331751.1">
    <property type="nucleotide sequence ID" value="NZ_FNOW01000003.1"/>
</dbReference>
<feature type="domain" description="OmpA-like" evidence="6">
    <location>
        <begin position="73"/>
        <end position="192"/>
    </location>
</feature>
<organism evidence="7 8">
    <name type="scientific">Allochromatium warmingii</name>
    <name type="common">Chromatium warmingii</name>
    <dbReference type="NCBI Taxonomy" id="61595"/>
    <lineage>
        <taxon>Bacteria</taxon>
        <taxon>Pseudomonadati</taxon>
        <taxon>Pseudomonadota</taxon>
        <taxon>Gammaproteobacteria</taxon>
        <taxon>Chromatiales</taxon>
        <taxon>Chromatiaceae</taxon>
        <taxon>Allochromatium</taxon>
    </lineage>
</organism>
<protein>
    <submittedName>
        <fullName evidence="7">OmpA-OmpF porin, OOP family</fullName>
    </submittedName>
</protein>
<proteinExistence type="predicted"/>
<dbReference type="EMBL" id="FNOW01000003">
    <property type="protein sequence ID" value="SDX40880.1"/>
    <property type="molecule type" value="Genomic_DNA"/>
</dbReference>